<sequence length="2097" mass="234005">MTENHVDNGHEASTLSPSTPTPVARRKERTLQTHLQPLYSDLHSFSQDLDETIWSMKALRTLKEQVEGELQGFSERYGRTSQSLANLQESQTNAQLVLEEQFFDLLHKAQQVLDTDGQQDPLEDNVDPSSLDAPSADPSLPSRPSTTAHDLKHLHLTMNKLLSTYSALAHRLDSIHSRQNKSFRDISDILTNVEQVQHLLLGAQSTMTEMASPTSTGDTLSLWEDAQWPWQAEDDDEEEEIHDDAMVLDELEPRIMFLPYSRPTIRETPLKDTQEPSTEPNDDSPSRHNTAMERIKRLNRRRASTPAVHKPSRRVFVNMELPEEATDEYGQPAQVFCSNKIRTAKYTLWTFIPKNLFEQFRGIANLYFLATVILQAFPILGATNPGVAALPLIAIIVITAAKAAFEDWKRAKSDEAVNKATTMTLAHWKNVNVLTGAVSNRQWIAHRIASFMEQIGSIFRPSTRVGTQAMLGGGGKVDKEAEDGDSVVDDPDFPNAVPHRDDTPEDVSDLSDSDNPRRFSTESRDDTGQRMPYRPGTIPHSVVRRTATVETTASQPYGQASGAISDDNLSHPMSRLASIHTNADSGIPNPNSREYQECHHEGSILQRIATFRSGTSVYQEPAWTPTQWETVKVGDYVRLRNDESVPADVIILASSEPDGLCYVETKNLDGETNLKVRRSLNATNELQSVQDCIDAQFWVESEPPNPSLYSYSGVLKWIVSSGSNSHLKAPPSTTRRQSVKPSISQPVTTPQSELNRNLDHIPEHPNDSLEAAPRHSMQSNRGNPLASSTSIPRLHHGVTHEKTEAITNDAVLLRGCVLRNTDWVIGLVVYTGEDTKIMLNSGRTPSKRSKMEKGTNPHVVANFGLLAILCIVSAVMNSIYYRNVTTADFFEYGQDANSSGLSGFLTFWVTLILYQNIVPISLYISVEIVKTLSAYFIFSDVDMYYAPTDQPCIPKTWNISDDLGQIEYIFSDKTGTLTQNVMQFKRCTINGVAYGLGETEAMEGQKKRLGLDMEKQDTKRLSRTMTGSTQHHVSDMNGSSRQANDAPSSEESEVTKHDEETAVEDEEDGSGLGRAKQQMKEMQSELFENKYASPMPDFVDPKIFQDLAADDAQSRAIVQFCSALAICHTVLPEFPDPDNEFKVEYKAQSPDEAALVATARDLGFAFLGREQDKVTLEAMGERKQFVLLNVLEFNSNRKRMSVILRSTEGEGRLVLLTKGADSVIYERLANEFGDNEDLKKAQSKIREATLKHLEEFANQGLRTLCLAYRFVSEGEYHQWNHRYQDAAASISDRDEKIEAVCEEIEKNLLLMGGTAIEDRLQEGVPEAIALLSKAGIKIWVLTGDKTETAINIGFACNLLEQDMTLIIINGDSKESAAQQIEDSLVKFWEEDTDGWAKRHALVIDGETLKYSLEKDVRPRLLELAKRCKSVVCCRVSPMQKAQVVNMVRKGLKVMTLAIGDGANDVSMIQEANVGVGISGEEGRQAVMASDYAIGQFRFLSKLLLVHGRWSYLRTAEMIFAFFYKNIVWTLVLFWYQLFCGFTGTMMFDYSYITLYNLVFTSLPCIVLGVFDQDVGTQLSMQNPELYYMGLRNVKFTVLRFWLHILDAIYQSAVCFFIPYGVFVVSNISEDGLFTNGVYELGTFIAGIAVVVANGYVSITIFCWTWLMAVIIFGSMATYFLWVAIYSPFNTFTFAGQSTLFGDVTFWLTLIITFAICMGPRYAVKHIIHQYWPFDNDIIREAVLCKQGKEHEEEDMMPINPPPYQQAESGVTSGRPTLSLIRTQSMDDVEFMNYANPNVTNSVPSPAPAFRRAAHRRTPSAGSTRSDQLNYMSSGKRMSFTGFAYSADEDSAFHTYRRSVYHPGAASSQPDVSSAYAAAMATERFLNRTRSTSKSSDYTKKMGEDWMMLQPVKISRTESAPVPFTQDRRKRFSPTHAIGHAMSSFASSISGLPSHTFNPHNSFHRSGSNLRHAVEETEEERQEVQPDSNHLTVPGTSSSQPPSKRHLSGSLGKMSRRLSNSFRQTVSPSVKASPPTPAAAPAIHPHPPSQQPLTVPSPAAQSNVSQGSDRPSTPGSSYFPDLISHDTIYSSLNHNPTP</sequence>
<organism evidence="20 21">
    <name type="scientific">Bifiguratus adelaidae</name>
    <dbReference type="NCBI Taxonomy" id="1938954"/>
    <lineage>
        <taxon>Eukaryota</taxon>
        <taxon>Fungi</taxon>
        <taxon>Fungi incertae sedis</taxon>
        <taxon>Mucoromycota</taxon>
        <taxon>Mucoromycotina</taxon>
        <taxon>Endogonomycetes</taxon>
        <taxon>Endogonales</taxon>
        <taxon>Endogonales incertae sedis</taxon>
        <taxon>Bifiguratus</taxon>
    </lineage>
</organism>
<dbReference type="GO" id="GO:0045332">
    <property type="term" value="P:phospholipid translocation"/>
    <property type="evidence" value="ECO:0007669"/>
    <property type="project" value="TreeGrafter"/>
</dbReference>
<feature type="compositionally biased region" description="Polar residues" evidence="16">
    <location>
        <begin position="1985"/>
        <end position="2001"/>
    </location>
</feature>
<feature type="region of interest" description="Disordered" evidence="16">
    <location>
        <begin position="469"/>
        <end position="540"/>
    </location>
</feature>
<dbReference type="FunFam" id="3.40.1110.10:FF:000087">
    <property type="entry name" value="Phospholipid-transporting ATPase"/>
    <property type="match status" value="1"/>
</dbReference>
<evidence type="ECO:0000256" key="10">
    <source>
        <dbReference type="ARBA" id="ARBA00022842"/>
    </source>
</evidence>
<evidence type="ECO:0000256" key="13">
    <source>
        <dbReference type="ARBA" id="ARBA00023136"/>
    </source>
</evidence>
<feature type="transmembrane region" description="Helical" evidence="17">
    <location>
        <begin position="1518"/>
        <end position="1537"/>
    </location>
</feature>
<feature type="compositionally biased region" description="Pro residues" evidence="16">
    <location>
        <begin position="2033"/>
        <end position="2049"/>
    </location>
</feature>
<reference evidence="20 21" key="1">
    <citation type="journal article" date="2017" name="Mycologia">
        <title>Bifiguratus adelaidae, gen. et sp. nov., a new member of Mucoromycotina in endophytic and soil-dwelling habitats.</title>
        <authorList>
            <person name="Torres-Cruz T.J."/>
            <person name="Billingsley Tobias T.L."/>
            <person name="Almatruk M."/>
            <person name="Hesse C."/>
            <person name="Kuske C.R."/>
            <person name="Desiro A."/>
            <person name="Benucci G.M."/>
            <person name="Bonito G."/>
            <person name="Stajich J.E."/>
            <person name="Dunlap C."/>
            <person name="Arnold A.E."/>
            <person name="Porras-Alfaro A."/>
        </authorList>
    </citation>
    <scope>NUCLEOTIDE SEQUENCE [LARGE SCALE GENOMIC DNA]</scope>
    <source>
        <strain evidence="20 21">AZ0501</strain>
    </source>
</reference>
<dbReference type="SFLD" id="SFLDG00002">
    <property type="entry name" value="C1.7:_P-type_atpase_like"/>
    <property type="match status" value="1"/>
</dbReference>
<evidence type="ECO:0000256" key="11">
    <source>
        <dbReference type="ARBA" id="ARBA00022967"/>
    </source>
</evidence>
<dbReference type="GO" id="GO:0005886">
    <property type="term" value="C:plasma membrane"/>
    <property type="evidence" value="ECO:0007669"/>
    <property type="project" value="TreeGrafter"/>
</dbReference>
<dbReference type="PANTHER" id="PTHR24092:SF180">
    <property type="entry name" value="PHOSPHOLIPID-TRANSPORTING ATPASE DNF1-RELATED"/>
    <property type="match status" value="1"/>
</dbReference>
<dbReference type="PRINTS" id="PR00119">
    <property type="entry name" value="CATATPASE"/>
</dbReference>
<feature type="compositionally biased region" description="Basic and acidic residues" evidence="16">
    <location>
        <begin position="1005"/>
        <end position="1020"/>
    </location>
</feature>
<evidence type="ECO:0000256" key="17">
    <source>
        <dbReference type="SAM" id="Phobius"/>
    </source>
</evidence>
<dbReference type="InterPro" id="IPR023214">
    <property type="entry name" value="HAD_sf"/>
</dbReference>
<dbReference type="SUPFAM" id="SSF81653">
    <property type="entry name" value="Calcium ATPase, transduction domain A"/>
    <property type="match status" value="1"/>
</dbReference>
<feature type="compositionally biased region" description="Low complexity" evidence="16">
    <location>
        <begin position="127"/>
        <end position="145"/>
    </location>
</feature>
<feature type="domain" description="P-type ATPase C-terminal" evidence="19">
    <location>
        <begin position="1486"/>
        <end position="1732"/>
    </location>
</feature>
<comment type="subcellular location">
    <subcellularLocation>
        <location evidence="1">Endomembrane system</location>
        <topology evidence="1">Multi-pass membrane protein</topology>
    </subcellularLocation>
</comment>
<feature type="compositionally biased region" description="Basic and acidic residues" evidence="16">
    <location>
        <begin position="265"/>
        <end position="274"/>
    </location>
</feature>
<feature type="compositionally biased region" description="Polar residues" evidence="16">
    <location>
        <begin position="1023"/>
        <end position="1049"/>
    </location>
</feature>
<keyword evidence="6 17" id="KW-0812">Transmembrane</keyword>
<feature type="region of interest" description="Disordered" evidence="16">
    <location>
        <begin position="265"/>
        <end position="289"/>
    </location>
</feature>
<feature type="region of interest" description="Disordered" evidence="16">
    <location>
        <begin position="1"/>
        <end position="27"/>
    </location>
</feature>
<evidence type="ECO:0000256" key="8">
    <source>
        <dbReference type="ARBA" id="ARBA00022741"/>
    </source>
</evidence>
<dbReference type="InterPro" id="IPR001757">
    <property type="entry name" value="P_typ_ATPase"/>
</dbReference>
<feature type="region of interest" description="Disordered" evidence="16">
    <location>
        <begin position="1955"/>
        <end position="2081"/>
    </location>
</feature>
<feature type="compositionally biased region" description="Acidic residues" evidence="16">
    <location>
        <begin position="480"/>
        <end position="492"/>
    </location>
</feature>
<evidence type="ECO:0000256" key="14">
    <source>
        <dbReference type="ARBA" id="ARBA00034036"/>
    </source>
</evidence>
<dbReference type="Gene3D" id="3.40.50.1000">
    <property type="entry name" value="HAD superfamily/HAD-like"/>
    <property type="match status" value="2"/>
</dbReference>
<name>A0A261Y4D8_9FUNG</name>
<feature type="transmembrane region" description="Helical" evidence="17">
    <location>
        <begin position="1663"/>
        <end position="1684"/>
    </location>
</feature>
<dbReference type="InterPro" id="IPR008250">
    <property type="entry name" value="ATPase_P-typ_transduc_dom_A_sf"/>
</dbReference>
<evidence type="ECO:0000256" key="1">
    <source>
        <dbReference type="ARBA" id="ARBA00004127"/>
    </source>
</evidence>
<evidence type="ECO:0000313" key="20">
    <source>
        <dbReference type="EMBL" id="OZJ05334.1"/>
    </source>
</evidence>
<dbReference type="Proteomes" id="UP000242875">
    <property type="component" value="Unassembled WGS sequence"/>
</dbReference>
<keyword evidence="4" id="KW-0813">Transport</keyword>
<feature type="transmembrane region" description="Helical" evidence="17">
    <location>
        <begin position="1636"/>
        <end position="1656"/>
    </location>
</feature>
<feature type="transmembrane region" description="Helical" evidence="17">
    <location>
        <begin position="859"/>
        <end position="881"/>
    </location>
</feature>
<feature type="transmembrane region" description="Helical" evidence="17">
    <location>
        <begin position="1549"/>
        <end position="1570"/>
    </location>
</feature>
<dbReference type="GO" id="GO:0005524">
    <property type="term" value="F:ATP binding"/>
    <property type="evidence" value="ECO:0007669"/>
    <property type="project" value="UniProtKB-KW"/>
</dbReference>
<dbReference type="EC" id="7.6.2.1" evidence="3"/>
<feature type="compositionally biased region" description="Basic and acidic residues" evidence="16">
    <location>
        <begin position="514"/>
        <end position="528"/>
    </location>
</feature>
<dbReference type="PANTHER" id="PTHR24092">
    <property type="entry name" value="PROBABLE PHOSPHOLIPID-TRANSPORTING ATPASE"/>
    <property type="match status" value="1"/>
</dbReference>
<evidence type="ECO:0000256" key="9">
    <source>
        <dbReference type="ARBA" id="ARBA00022840"/>
    </source>
</evidence>
<dbReference type="GO" id="GO:0140327">
    <property type="term" value="F:flippase activity"/>
    <property type="evidence" value="ECO:0007669"/>
    <property type="project" value="UniProtKB-ARBA"/>
</dbReference>
<evidence type="ECO:0000256" key="2">
    <source>
        <dbReference type="ARBA" id="ARBA00008109"/>
    </source>
</evidence>
<comment type="catalytic activity">
    <reaction evidence="14">
        <text>ATP + H2O + phospholipidSide 1 = ADP + phosphate + phospholipidSide 2.</text>
        <dbReference type="EC" id="7.6.2.1"/>
    </reaction>
</comment>
<keyword evidence="12 17" id="KW-1133">Transmembrane helix</keyword>
<dbReference type="InterPro" id="IPR044492">
    <property type="entry name" value="P_typ_ATPase_HD_dom"/>
</dbReference>
<keyword evidence="9" id="KW-0067">ATP-binding</keyword>
<keyword evidence="21" id="KW-1185">Reference proteome</keyword>
<dbReference type="PROSITE" id="PS00154">
    <property type="entry name" value="ATPASE_E1_E2"/>
    <property type="match status" value="1"/>
</dbReference>
<dbReference type="Gene3D" id="3.40.1110.10">
    <property type="entry name" value="Calcium-transporting ATPase, cytoplasmic domain N"/>
    <property type="match status" value="2"/>
</dbReference>
<keyword evidence="5" id="KW-0597">Phosphoprotein</keyword>
<feature type="compositionally biased region" description="Polar residues" evidence="16">
    <location>
        <begin position="2058"/>
        <end position="2075"/>
    </location>
</feature>
<feature type="transmembrane region" description="Helical" evidence="17">
    <location>
        <begin position="901"/>
        <end position="924"/>
    </location>
</feature>
<dbReference type="GO" id="GO:0005783">
    <property type="term" value="C:endoplasmic reticulum"/>
    <property type="evidence" value="ECO:0007669"/>
    <property type="project" value="UniProtKB-ARBA"/>
</dbReference>
<feature type="compositionally biased region" description="Acidic residues" evidence="16">
    <location>
        <begin position="503"/>
        <end position="512"/>
    </location>
</feature>
<dbReference type="SUPFAM" id="SSF56784">
    <property type="entry name" value="HAD-like"/>
    <property type="match status" value="1"/>
</dbReference>
<feature type="region of interest" description="Disordered" evidence="16">
    <location>
        <begin position="117"/>
        <end position="147"/>
    </location>
</feature>
<dbReference type="Pfam" id="PF16209">
    <property type="entry name" value="PhoLip_ATPase_N"/>
    <property type="match status" value="1"/>
</dbReference>
<feature type="domain" description="P-type ATPase N-terminal" evidence="18">
    <location>
        <begin position="332"/>
        <end position="387"/>
    </location>
</feature>
<evidence type="ECO:0000259" key="19">
    <source>
        <dbReference type="Pfam" id="PF16212"/>
    </source>
</evidence>
<proteinExistence type="inferred from homology"/>
<evidence type="ECO:0000256" key="16">
    <source>
        <dbReference type="SAM" id="MobiDB-lite"/>
    </source>
</evidence>
<dbReference type="NCBIfam" id="TIGR01494">
    <property type="entry name" value="ATPase_P-type"/>
    <property type="match status" value="1"/>
</dbReference>
<comment type="caution">
    <text evidence="20">The sequence shown here is derived from an EMBL/GenBank/DDBJ whole genome shotgun (WGS) entry which is preliminary data.</text>
</comment>
<evidence type="ECO:0000256" key="12">
    <source>
        <dbReference type="ARBA" id="ARBA00022989"/>
    </source>
</evidence>
<feature type="compositionally biased region" description="Polar residues" evidence="16">
    <location>
        <begin position="1955"/>
        <end position="1968"/>
    </location>
</feature>
<gene>
    <name evidence="20" type="ORF">BZG36_01593</name>
</gene>
<keyword evidence="10" id="KW-0460">Magnesium</keyword>
<evidence type="ECO:0000313" key="21">
    <source>
        <dbReference type="Proteomes" id="UP000242875"/>
    </source>
</evidence>
<dbReference type="EMBL" id="MVBO01000017">
    <property type="protein sequence ID" value="OZJ05334.1"/>
    <property type="molecule type" value="Genomic_DNA"/>
</dbReference>
<feature type="transmembrane region" description="Helical" evidence="17">
    <location>
        <begin position="1600"/>
        <end position="1624"/>
    </location>
</feature>
<dbReference type="InterPro" id="IPR036412">
    <property type="entry name" value="HAD-like_sf"/>
</dbReference>
<keyword evidence="11" id="KW-1278">Translocase</keyword>
<feature type="compositionally biased region" description="Basic and acidic residues" evidence="16">
    <location>
        <begin position="1"/>
        <end position="10"/>
    </location>
</feature>
<comment type="similarity">
    <text evidence="2">Belongs to the cation transport ATPase (P-type) (TC 3.A.3) family. Type IV subfamily.</text>
</comment>
<dbReference type="NCBIfam" id="TIGR01652">
    <property type="entry name" value="ATPase-Plipid"/>
    <property type="match status" value="1"/>
</dbReference>
<dbReference type="OrthoDB" id="377733at2759"/>
<dbReference type="Gene3D" id="1.20.1110.10">
    <property type="entry name" value="Calcium-transporting ATPase, transmembrane domain"/>
    <property type="match status" value="1"/>
</dbReference>
<keyword evidence="13 17" id="KW-0472">Membrane</keyword>
<evidence type="ECO:0000256" key="6">
    <source>
        <dbReference type="ARBA" id="ARBA00022692"/>
    </source>
</evidence>
<feature type="compositionally biased region" description="Polar residues" evidence="16">
    <location>
        <begin position="776"/>
        <end position="791"/>
    </location>
</feature>
<evidence type="ECO:0000259" key="18">
    <source>
        <dbReference type="Pfam" id="PF16209"/>
    </source>
</evidence>
<evidence type="ECO:0000256" key="3">
    <source>
        <dbReference type="ARBA" id="ARBA00012189"/>
    </source>
</evidence>
<comment type="catalytic activity">
    <reaction evidence="15">
        <text>a 1,2-diacyl-sn-glycero-3-phosphoethanolamine(out) + ATP + H2O = a 1,2-diacyl-sn-glycero-3-phosphoethanolamine(in) + ADP + phosphate + H(+)</text>
        <dbReference type="Rhea" id="RHEA:66132"/>
        <dbReference type="ChEBI" id="CHEBI:15377"/>
        <dbReference type="ChEBI" id="CHEBI:15378"/>
        <dbReference type="ChEBI" id="CHEBI:30616"/>
        <dbReference type="ChEBI" id="CHEBI:43474"/>
        <dbReference type="ChEBI" id="CHEBI:64612"/>
        <dbReference type="ChEBI" id="CHEBI:456216"/>
    </reaction>
    <physiologicalReaction direction="left-to-right" evidence="15">
        <dbReference type="Rhea" id="RHEA:66133"/>
    </physiologicalReaction>
</comment>
<dbReference type="SUPFAM" id="SSF81660">
    <property type="entry name" value="Metal cation-transporting ATPase, ATP-binding domain N"/>
    <property type="match status" value="1"/>
</dbReference>
<dbReference type="SFLD" id="SFLDF00027">
    <property type="entry name" value="p-type_atpase"/>
    <property type="match status" value="1"/>
</dbReference>
<dbReference type="InterPro" id="IPR023298">
    <property type="entry name" value="ATPase_P-typ_TM_dom_sf"/>
</dbReference>
<keyword evidence="7" id="KW-0479">Metal-binding</keyword>
<dbReference type="InterPro" id="IPR032630">
    <property type="entry name" value="P_typ_ATPase_c"/>
</dbReference>
<feature type="region of interest" description="Disordered" evidence="16">
    <location>
        <begin position="723"/>
        <end position="791"/>
    </location>
</feature>
<feature type="compositionally biased region" description="Basic and acidic residues" evidence="16">
    <location>
        <begin position="756"/>
        <end position="767"/>
    </location>
</feature>
<dbReference type="SUPFAM" id="SSF81665">
    <property type="entry name" value="Calcium ATPase, transmembrane domain M"/>
    <property type="match status" value="1"/>
</dbReference>
<dbReference type="InterPro" id="IPR023299">
    <property type="entry name" value="ATPase_P-typ_cyto_dom_N"/>
</dbReference>
<dbReference type="CDD" id="cd02073">
    <property type="entry name" value="P-type_ATPase_APLT_Dnf-like"/>
    <property type="match status" value="1"/>
</dbReference>
<dbReference type="InterPro" id="IPR018303">
    <property type="entry name" value="ATPase_P-typ_P_site"/>
</dbReference>
<dbReference type="FunFam" id="3.40.50.1000:FF:000001">
    <property type="entry name" value="Phospholipid-transporting ATPase IC"/>
    <property type="match status" value="1"/>
</dbReference>
<dbReference type="Gene3D" id="2.70.150.10">
    <property type="entry name" value="Calcium-transporting ATPase, cytoplasmic transduction domain A"/>
    <property type="match status" value="2"/>
</dbReference>
<evidence type="ECO:0000256" key="4">
    <source>
        <dbReference type="ARBA" id="ARBA00022448"/>
    </source>
</evidence>
<dbReference type="SFLD" id="SFLDS00003">
    <property type="entry name" value="Haloacid_Dehalogenase"/>
    <property type="match status" value="1"/>
</dbReference>
<protein>
    <recommendedName>
        <fullName evidence="3">P-type phospholipid transporter</fullName>
        <ecNumber evidence="3">7.6.2.1</ecNumber>
    </recommendedName>
</protein>
<feature type="compositionally biased region" description="Polar residues" evidence="16">
    <location>
        <begin position="723"/>
        <end position="755"/>
    </location>
</feature>
<evidence type="ECO:0000256" key="5">
    <source>
        <dbReference type="ARBA" id="ARBA00022553"/>
    </source>
</evidence>
<dbReference type="Pfam" id="PF16212">
    <property type="entry name" value="PhoLip_ATPase_C"/>
    <property type="match status" value="1"/>
</dbReference>
<dbReference type="InterPro" id="IPR006539">
    <property type="entry name" value="P-type_ATPase_IV"/>
</dbReference>
<feature type="region of interest" description="Disordered" evidence="16">
    <location>
        <begin position="1005"/>
        <end position="1083"/>
    </location>
</feature>
<keyword evidence="8" id="KW-0547">Nucleotide-binding</keyword>
<dbReference type="FunFam" id="3.40.50.1000:FF:000023">
    <property type="entry name" value="Phospholipid-transporting ATPase"/>
    <property type="match status" value="1"/>
</dbReference>
<dbReference type="InterPro" id="IPR032631">
    <property type="entry name" value="P-type_ATPase_N"/>
</dbReference>
<dbReference type="GO" id="GO:0016887">
    <property type="term" value="F:ATP hydrolysis activity"/>
    <property type="evidence" value="ECO:0007669"/>
    <property type="project" value="InterPro"/>
</dbReference>
<evidence type="ECO:0000256" key="15">
    <source>
        <dbReference type="ARBA" id="ARBA00049128"/>
    </source>
</evidence>
<evidence type="ECO:0000256" key="7">
    <source>
        <dbReference type="ARBA" id="ARBA00022723"/>
    </source>
</evidence>
<dbReference type="GO" id="GO:0000287">
    <property type="term" value="F:magnesium ion binding"/>
    <property type="evidence" value="ECO:0007669"/>
    <property type="project" value="InterPro"/>
</dbReference>
<accession>A0A261Y4D8</accession>
<feature type="transmembrane region" description="Helical" evidence="17">
    <location>
        <begin position="1704"/>
        <end position="1723"/>
    </location>
</feature>
<dbReference type="Pfam" id="PF13246">
    <property type="entry name" value="Cation_ATPase"/>
    <property type="match status" value="1"/>
</dbReference>